<dbReference type="PROSITE" id="PS50893">
    <property type="entry name" value="ABC_TRANSPORTER_2"/>
    <property type="match status" value="2"/>
</dbReference>
<dbReference type="InterPro" id="IPR017871">
    <property type="entry name" value="ABC_transporter-like_CS"/>
</dbReference>
<evidence type="ECO:0000256" key="13">
    <source>
        <dbReference type="SAM" id="MobiDB-lite"/>
    </source>
</evidence>
<dbReference type="InterPro" id="IPR003593">
    <property type="entry name" value="AAA+_ATPase"/>
</dbReference>
<keyword evidence="8 15" id="KW-0067">ATP-binding</keyword>
<keyword evidence="12" id="KW-0175">Coiled coil</keyword>
<name>A0A4P9CCL7_EUBML</name>
<dbReference type="Pfam" id="PF12848">
    <property type="entry name" value="ABC_tran_Xtn"/>
    <property type="match status" value="1"/>
</dbReference>
<evidence type="ECO:0000256" key="10">
    <source>
        <dbReference type="ARBA" id="ARBA00022884"/>
    </source>
</evidence>
<dbReference type="PROSITE" id="PS00211">
    <property type="entry name" value="ABC_TRANSPORTER_1"/>
    <property type="match status" value="1"/>
</dbReference>
<dbReference type="AlphaFoldDB" id="A0A4P9CCL7"/>
<evidence type="ECO:0000256" key="12">
    <source>
        <dbReference type="SAM" id="Coils"/>
    </source>
</evidence>
<keyword evidence="2" id="KW-0963">Cytoplasm</keyword>
<dbReference type="GO" id="GO:0005524">
    <property type="term" value="F:ATP binding"/>
    <property type="evidence" value="ECO:0007669"/>
    <property type="project" value="UniProtKB-KW"/>
</dbReference>
<gene>
    <name evidence="15" type="ORF">CPZ25_015190</name>
</gene>
<dbReference type="InterPro" id="IPR032524">
    <property type="entry name" value="ABC_tran_C"/>
</dbReference>
<dbReference type="InterPro" id="IPR051309">
    <property type="entry name" value="ABCF_ATPase"/>
</dbReference>
<evidence type="ECO:0000313" key="16">
    <source>
        <dbReference type="Proteomes" id="UP000218387"/>
    </source>
</evidence>
<dbReference type="KEGG" id="emt:CPZ25_015190"/>
<sequence>MNLLSVINLKKTYGVKTLFEKISFNIEDSDKIGVIGVNGTGKSSLLRIVAGQDTPDAGEIRIYGSKRIEYLAQTPELDPNVTVLAQVFRADTPEMNTLRDYESTLDLLARYPEDEKLQKHLLALTDTIDAGGLWNLKSQVETILTQLGIKDFDKTIGTLSGGQRKRVAMASVLLTPCDLLILDEPTNHLDNETIAWLEKYLENRKGALLMVTHDRYFLDRVVNKTVELDGGALYEYTGNYSEFVEKKAARKEFENIMEQKRQNLYRRELAWIRRGARARTTKQKARIQRFEDIKNSAADLSEDILEINVGFTRLGKQVIDMDHVSKSFKNQCVVKDFSYIFGPDERIGIIGKNGRGKSTLLNLIAGKIRPDSGTIIIGDTVKIGYFSQESEDMDLNLRAIEYIREGAETVENARGEVITAAQMMELFLFDRYAQWVRISELSGGERRRLYLLRILMSAPNVLLLDEPTNDLDIDTLKILENYLDDFQGSVLTVSHDRYFLDRVCDTIFSFTGRGNILVQTGNFTDYMQKHANRDQDDKISKPSEQKTEKPRQKAVKLSYREQQEYNCIDADMKQMEDRLEAIDQEIAVITTDYTRLQVLTEEKELLENTLLEKMERKEYLEDIIRQSKKNRG</sequence>
<dbReference type="FunFam" id="3.40.50.300:FF:000183">
    <property type="entry name" value="ABC transporter ATP-binding protein yjjK"/>
    <property type="match status" value="1"/>
</dbReference>
<keyword evidence="5" id="KW-0677">Repeat</keyword>
<dbReference type="RefSeq" id="WP_096919159.1">
    <property type="nucleotide sequence ID" value="NZ_CP029487.1"/>
</dbReference>
<dbReference type="FunFam" id="3.40.50.300:FF:000011">
    <property type="entry name" value="Putative ABC transporter ATP-binding component"/>
    <property type="match status" value="1"/>
</dbReference>
<keyword evidence="10" id="KW-0694">RNA-binding</keyword>
<reference evidence="15 16" key="1">
    <citation type="submission" date="2018-05" db="EMBL/GenBank/DDBJ databases">
        <title>Genome comparison of Eubacterium sp.</title>
        <authorList>
            <person name="Feng Y."/>
            <person name="Sanchez-Andrea I."/>
            <person name="Stams A.J.M."/>
            <person name="De Vos W.M."/>
        </authorList>
    </citation>
    <scope>NUCLEOTIDE SEQUENCE [LARGE SCALE GENOMIC DNA]</scope>
    <source>
        <strain evidence="15 16">YI</strain>
    </source>
</reference>
<evidence type="ECO:0000256" key="9">
    <source>
        <dbReference type="ARBA" id="ARBA00022845"/>
    </source>
</evidence>
<dbReference type="PANTHER" id="PTHR42855:SF1">
    <property type="entry name" value="ABC TRANSPORTER DOMAIN-CONTAINING PROTEIN"/>
    <property type="match status" value="1"/>
</dbReference>
<evidence type="ECO:0000256" key="6">
    <source>
        <dbReference type="ARBA" id="ARBA00022741"/>
    </source>
</evidence>
<evidence type="ECO:0000256" key="4">
    <source>
        <dbReference type="ARBA" id="ARBA00022730"/>
    </source>
</evidence>
<feature type="region of interest" description="Disordered" evidence="13">
    <location>
        <begin position="531"/>
        <end position="554"/>
    </location>
</feature>
<feature type="domain" description="ABC transporter" evidence="14">
    <location>
        <begin position="4"/>
        <end position="256"/>
    </location>
</feature>
<dbReference type="Gene3D" id="1.10.287.380">
    <property type="entry name" value="Valyl-tRNA synthetase, C-terminal domain"/>
    <property type="match status" value="1"/>
</dbReference>
<dbReference type="Pfam" id="PF00005">
    <property type="entry name" value="ABC_tran"/>
    <property type="match status" value="2"/>
</dbReference>
<evidence type="ECO:0000313" key="15">
    <source>
        <dbReference type="EMBL" id="QCT72615.1"/>
    </source>
</evidence>
<evidence type="ECO:0000259" key="14">
    <source>
        <dbReference type="PROSITE" id="PS50893"/>
    </source>
</evidence>
<protein>
    <submittedName>
        <fullName evidence="15">ABC transporter ATP-binding protein</fullName>
    </submittedName>
</protein>
<dbReference type="GO" id="GO:0000049">
    <property type="term" value="F:tRNA binding"/>
    <property type="evidence" value="ECO:0007669"/>
    <property type="project" value="UniProtKB-KW"/>
</dbReference>
<keyword evidence="11" id="KW-0648">Protein biosynthesis</keyword>
<dbReference type="PANTHER" id="PTHR42855">
    <property type="entry name" value="ABC TRANSPORTER ATP-BINDING SUBUNIT"/>
    <property type="match status" value="1"/>
</dbReference>
<keyword evidence="9" id="KW-0810">Translation regulation</keyword>
<dbReference type="GO" id="GO:0006412">
    <property type="term" value="P:translation"/>
    <property type="evidence" value="ECO:0007669"/>
    <property type="project" value="UniProtKB-KW"/>
</dbReference>
<evidence type="ECO:0000256" key="2">
    <source>
        <dbReference type="ARBA" id="ARBA00022490"/>
    </source>
</evidence>
<keyword evidence="16" id="KW-1185">Reference proteome</keyword>
<evidence type="ECO:0000256" key="3">
    <source>
        <dbReference type="ARBA" id="ARBA00022555"/>
    </source>
</evidence>
<evidence type="ECO:0000256" key="8">
    <source>
        <dbReference type="ARBA" id="ARBA00022840"/>
    </source>
</evidence>
<dbReference type="InterPro" id="IPR037118">
    <property type="entry name" value="Val-tRNA_synth_C_sf"/>
</dbReference>
<comment type="similarity">
    <text evidence="1">Belongs to the ABC transporter superfamily. ABCF family. Translational throttle EttA subfamily.</text>
</comment>
<dbReference type="SMART" id="SM00382">
    <property type="entry name" value="AAA"/>
    <property type="match status" value="2"/>
</dbReference>
<keyword evidence="6" id="KW-0547">Nucleotide-binding</keyword>
<keyword evidence="7" id="KW-0378">Hydrolase</keyword>
<dbReference type="GO" id="GO:0006417">
    <property type="term" value="P:regulation of translation"/>
    <property type="evidence" value="ECO:0007669"/>
    <property type="project" value="UniProtKB-KW"/>
</dbReference>
<dbReference type="Proteomes" id="UP000218387">
    <property type="component" value="Chromosome"/>
</dbReference>
<dbReference type="InterPro" id="IPR027417">
    <property type="entry name" value="P-loop_NTPase"/>
</dbReference>
<dbReference type="CDD" id="cd03221">
    <property type="entry name" value="ABCF_EF-3"/>
    <property type="match status" value="2"/>
</dbReference>
<dbReference type="GO" id="GO:0019843">
    <property type="term" value="F:rRNA binding"/>
    <property type="evidence" value="ECO:0007669"/>
    <property type="project" value="UniProtKB-KW"/>
</dbReference>
<keyword evidence="4" id="KW-0699">rRNA-binding</keyword>
<dbReference type="GO" id="GO:0016887">
    <property type="term" value="F:ATP hydrolysis activity"/>
    <property type="evidence" value="ECO:0007669"/>
    <property type="project" value="InterPro"/>
</dbReference>
<dbReference type="Gene3D" id="3.40.50.300">
    <property type="entry name" value="P-loop containing nucleotide triphosphate hydrolases"/>
    <property type="match status" value="2"/>
</dbReference>
<dbReference type="EMBL" id="CP029487">
    <property type="protein sequence ID" value="QCT72615.1"/>
    <property type="molecule type" value="Genomic_DNA"/>
</dbReference>
<evidence type="ECO:0000256" key="7">
    <source>
        <dbReference type="ARBA" id="ARBA00022801"/>
    </source>
</evidence>
<dbReference type="SUPFAM" id="SSF52540">
    <property type="entry name" value="P-loop containing nucleoside triphosphate hydrolases"/>
    <property type="match status" value="2"/>
</dbReference>
<evidence type="ECO:0000256" key="11">
    <source>
        <dbReference type="ARBA" id="ARBA00022917"/>
    </source>
</evidence>
<dbReference type="Pfam" id="PF16326">
    <property type="entry name" value="ABC_tran_CTD"/>
    <property type="match status" value="1"/>
</dbReference>
<feature type="coiled-coil region" evidence="12">
    <location>
        <begin position="565"/>
        <end position="616"/>
    </location>
</feature>
<evidence type="ECO:0000256" key="5">
    <source>
        <dbReference type="ARBA" id="ARBA00022737"/>
    </source>
</evidence>
<dbReference type="InterPro" id="IPR003439">
    <property type="entry name" value="ABC_transporter-like_ATP-bd"/>
</dbReference>
<accession>A0A4P9CCL7</accession>
<evidence type="ECO:0000256" key="1">
    <source>
        <dbReference type="ARBA" id="ARBA00005868"/>
    </source>
</evidence>
<organism evidence="15 16">
    <name type="scientific">Eubacterium maltosivorans</name>
    <dbReference type="NCBI Taxonomy" id="2041044"/>
    <lineage>
        <taxon>Bacteria</taxon>
        <taxon>Bacillati</taxon>
        <taxon>Bacillota</taxon>
        <taxon>Clostridia</taxon>
        <taxon>Eubacteriales</taxon>
        <taxon>Eubacteriaceae</taxon>
        <taxon>Eubacterium</taxon>
    </lineage>
</organism>
<feature type="compositionally biased region" description="Basic and acidic residues" evidence="13">
    <location>
        <begin position="531"/>
        <end position="551"/>
    </location>
</feature>
<keyword evidence="3" id="KW-0820">tRNA-binding</keyword>
<dbReference type="GO" id="GO:0003677">
    <property type="term" value="F:DNA binding"/>
    <property type="evidence" value="ECO:0007669"/>
    <property type="project" value="InterPro"/>
</dbReference>
<dbReference type="InterPro" id="IPR032781">
    <property type="entry name" value="ABC_tran_Xtn"/>
</dbReference>
<feature type="domain" description="ABC transporter" evidence="14">
    <location>
        <begin position="319"/>
        <end position="539"/>
    </location>
</feature>
<proteinExistence type="inferred from homology"/>